<keyword evidence="3" id="KW-0862">Zinc</keyword>
<dbReference type="GO" id="GO:0008270">
    <property type="term" value="F:zinc ion binding"/>
    <property type="evidence" value="ECO:0007669"/>
    <property type="project" value="UniProtKB-KW"/>
</dbReference>
<sequence>MDTLTTCTICYCKYSLKTNTPLVLTCGHTFCKACVTKMTKCPQCRLIISSTTINLLLFQASPKIEGPCLDQDKKIFCSFCGLSLCLDCVSKHGTHGLMSIDDTNVLIYIEEKLDKAFCRLKEANDELKMDLEKVLKEKEKVCSQEVQIVESLYEKFDCLIRLLQVRKQELMSEVEGFFRPVSSKIEVMIGELEDAIKGNTEEMEEIFKIRDMKVFEQIERLRIFKVKGFNKLVLGEVAERCKRLPKMSLCIDRVASFFPSLGSLSFDGDGSMFGFKLL</sequence>
<keyword evidence="7" id="KW-1185">Reference proteome</keyword>
<protein>
    <recommendedName>
        <fullName evidence="5">RING-type domain-containing protein</fullName>
    </recommendedName>
</protein>
<evidence type="ECO:0000313" key="7">
    <source>
        <dbReference type="Proteomes" id="UP000187209"/>
    </source>
</evidence>
<dbReference type="AlphaFoldDB" id="A0A1R2AWW1"/>
<accession>A0A1R2AWW1</accession>
<evidence type="ECO:0000256" key="1">
    <source>
        <dbReference type="ARBA" id="ARBA00022723"/>
    </source>
</evidence>
<keyword evidence="2 4" id="KW-0863">Zinc-finger</keyword>
<dbReference type="SUPFAM" id="SSF58022">
    <property type="entry name" value="XRCC4, C-terminal oligomerization domain"/>
    <property type="match status" value="1"/>
</dbReference>
<evidence type="ECO:0000256" key="3">
    <source>
        <dbReference type="ARBA" id="ARBA00022833"/>
    </source>
</evidence>
<proteinExistence type="predicted"/>
<dbReference type="Proteomes" id="UP000187209">
    <property type="component" value="Unassembled WGS sequence"/>
</dbReference>
<dbReference type="PROSITE" id="PS50089">
    <property type="entry name" value="ZF_RING_2"/>
    <property type="match status" value="1"/>
</dbReference>
<dbReference type="InterPro" id="IPR050143">
    <property type="entry name" value="TRIM/RBCC"/>
</dbReference>
<dbReference type="Pfam" id="PF14634">
    <property type="entry name" value="zf-RING_5"/>
    <property type="match status" value="1"/>
</dbReference>
<dbReference type="EMBL" id="MPUH01001254">
    <property type="protein sequence ID" value="OMJ68998.1"/>
    <property type="molecule type" value="Genomic_DNA"/>
</dbReference>
<evidence type="ECO:0000256" key="2">
    <source>
        <dbReference type="ARBA" id="ARBA00022771"/>
    </source>
</evidence>
<dbReference type="PROSITE" id="PS00518">
    <property type="entry name" value="ZF_RING_1"/>
    <property type="match status" value="1"/>
</dbReference>
<dbReference type="InterPro" id="IPR017907">
    <property type="entry name" value="Znf_RING_CS"/>
</dbReference>
<dbReference type="PANTHER" id="PTHR24103">
    <property type="entry name" value="E3 UBIQUITIN-PROTEIN LIGASE TRIM"/>
    <property type="match status" value="1"/>
</dbReference>
<comment type="caution">
    <text evidence="6">The sequence shown here is derived from an EMBL/GenBank/DDBJ whole genome shotgun (WGS) entry which is preliminary data.</text>
</comment>
<dbReference type="SMART" id="SM00184">
    <property type="entry name" value="RING"/>
    <property type="match status" value="1"/>
</dbReference>
<reference evidence="6 7" key="1">
    <citation type="submission" date="2016-11" db="EMBL/GenBank/DDBJ databases">
        <title>The macronuclear genome of Stentor coeruleus: a giant cell with tiny introns.</title>
        <authorList>
            <person name="Slabodnick M."/>
            <person name="Ruby J.G."/>
            <person name="Reiff S.B."/>
            <person name="Swart E.C."/>
            <person name="Gosai S."/>
            <person name="Prabakaran S."/>
            <person name="Witkowska E."/>
            <person name="Larue G.E."/>
            <person name="Fisher S."/>
            <person name="Freeman R.M."/>
            <person name="Gunawardena J."/>
            <person name="Chu W."/>
            <person name="Stover N.A."/>
            <person name="Gregory B.D."/>
            <person name="Nowacki M."/>
            <person name="Derisi J."/>
            <person name="Roy S.W."/>
            <person name="Marshall W.F."/>
            <person name="Sood P."/>
        </authorList>
    </citation>
    <scope>NUCLEOTIDE SEQUENCE [LARGE SCALE GENOMIC DNA]</scope>
    <source>
        <strain evidence="6">WM001</strain>
    </source>
</reference>
<organism evidence="6 7">
    <name type="scientific">Stentor coeruleus</name>
    <dbReference type="NCBI Taxonomy" id="5963"/>
    <lineage>
        <taxon>Eukaryota</taxon>
        <taxon>Sar</taxon>
        <taxon>Alveolata</taxon>
        <taxon>Ciliophora</taxon>
        <taxon>Postciliodesmatophora</taxon>
        <taxon>Heterotrichea</taxon>
        <taxon>Heterotrichida</taxon>
        <taxon>Stentoridae</taxon>
        <taxon>Stentor</taxon>
    </lineage>
</organism>
<dbReference type="Gene3D" id="3.30.40.10">
    <property type="entry name" value="Zinc/RING finger domain, C3HC4 (zinc finger)"/>
    <property type="match status" value="1"/>
</dbReference>
<dbReference type="OrthoDB" id="128536at2759"/>
<feature type="domain" description="RING-type" evidence="5">
    <location>
        <begin position="7"/>
        <end position="45"/>
    </location>
</feature>
<name>A0A1R2AWW1_9CILI</name>
<dbReference type="InterPro" id="IPR001841">
    <property type="entry name" value="Znf_RING"/>
</dbReference>
<keyword evidence="1" id="KW-0479">Metal-binding</keyword>
<dbReference type="InterPro" id="IPR013083">
    <property type="entry name" value="Znf_RING/FYVE/PHD"/>
</dbReference>
<evidence type="ECO:0000313" key="6">
    <source>
        <dbReference type="EMBL" id="OMJ68998.1"/>
    </source>
</evidence>
<gene>
    <name evidence="6" type="ORF">SteCoe_33406</name>
</gene>
<evidence type="ECO:0000259" key="5">
    <source>
        <dbReference type="PROSITE" id="PS50089"/>
    </source>
</evidence>
<dbReference type="SUPFAM" id="SSF57850">
    <property type="entry name" value="RING/U-box"/>
    <property type="match status" value="1"/>
</dbReference>
<evidence type="ECO:0000256" key="4">
    <source>
        <dbReference type="PROSITE-ProRule" id="PRU00175"/>
    </source>
</evidence>